<feature type="region of interest" description="Disordered" evidence="1">
    <location>
        <begin position="157"/>
        <end position="189"/>
    </location>
</feature>
<dbReference type="Pfam" id="PF05866">
    <property type="entry name" value="RusA"/>
    <property type="match status" value="1"/>
</dbReference>
<feature type="compositionally biased region" description="Polar residues" evidence="1">
    <location>
        <begin position="162"/>
        <end position="172"/>
    </location>
</feature>
<dbReference type="RefSeq" id="WP_181837405.1">
    <property type="nucleotide sequence ID" value="NZ_JACERN010000042.1"/>
</dbReference>
<dbReference type="InterPro" id="IPR036614">
    <property type="entry name" value="RusA-like_sf"/>
</dbReference>
<name>A0A838YAW1_9NEIS</name>
<dbReference type="Proteomes" id="UP000545606">
    <property type="component" value="Unassembled WGS sequence"/>
</dbReference>
<keyword evidence="3" id="KW-1185">Reference proteome</keyword>
<dbReference type="GO" id="GO:0006310">
    <property type="term" value="P:DNA recombination"/>
    <property type="evidence" value="ECO:0007669"/>
    <property type="project" value="InterPro"/>
</dbReference>
<dbReference type="GO" id="GO:0006281">
    <property type="term" value="P:DNA repair"/>
    <property type="evidence" value="ECO:0007669"/>
    <property type="project" value="InterPro"/>
</dbReference>
<dbReference type="InterPro" id="IPR008822">
    <property type="entry name" value="Endonuclease_RusA-like"/>
</dbReference>
<dbReference type="Gene3D" id="3.30.1330.70">
    <property type="entry name" value="Holliday junction resolvase RusA"/>
    <property type="match status" value="1"/>
</dbReference>
<dbReference type="GO" id="GO:0000287">
    <property type="term" value="F:magnesium ion binding"/>
    <property type="evidence" value="ECO:0007669"/>
    <property type="project" value="InterPro"/>
</dbReference>
<reference evidence="2 3" key="1">
    <citation type="submission" date="2020-07" db="EMBL/GenBank/DDBJ databases">
        <title>Draft genome sequence of violacein-producing bacteria and related species.</title>
        <authorList>
            <person name="Wilson H.S."/>
            <person name="De Leon M.E."/>
        </authorList>
    </citation>
    <scope>NUCLEOTIDE SEQUENCE [LARGE SCALE GENOMIC DNA]</scope>
    <source>
        <strain evidence="2 3">HSC-21Su07</strain>
    </source>
</reference>
<evidence type="ECO:0000313" key="3">
    <source>
        <dbReference type="Proteomes" id="UP000545606"/>
    </source>
</evidence>
<comment type="caution">
    <text evidence="2">The sequence shown here is derived from an EMBL/GenBank/DDBJ whole genome shotgun (WGS) entry which is preliminary data.</text>
</comment>
<proteinExistence type="predicted"/>
<evidence type="ECO:0000313" key="2">
    <source>
        <dbReference type="EMBL" id="MBA4710532.1"/>
    </source>
</evidence>
<dbReference type="EMBL" id="JACERN010000042">
    <property type="protein sequence ID" value="MBA4710532.1"/>
    <property type="molecule type" value="Genomic_DNA"/>
</dbReference>
<dbReference type="AlphaFoldDB" id="A0A838YAW1"/>
<evidence type="ECO:0000256" key="1">
    <source>
        <dbReference type="SAM" id="MobiDB-lite"/>
    </source>
</evidence>
<accession>A0A838YAW1</accession>
<sequence length="189" mass="21253">MKSITLVLPYPISANRYWRTYMPKGFKAPVTTLSAEAKAYKKLVAGIIHRAGVRKPFDGRVAVDIALYPHRPQDWARRAKKDPECWDDDVQCIDLDNANKVLLDSLKGLVFHDDKWVRKLFGERMEPDGDARVVVTITQLVPERAQQGLFAARQKHRATRGNDGTCSSTETLGSLGGRHRKLASNLRGD</sequence>
<protein>
    <submittedName>
        <fullName evidence="2">RusA family crossover junction endodeoxyribonuclease</fullName>
    </submittedName>
</protein>
<dbReference type="SUPFAM" id="SSF103084">
    <property type="entry name" value="Holliday junction resolvase RusA"/>
    <property type="match status" value="1"/>
</dbReference>
<gene>
    <name evidence="2" type="ORF">H2Z84_19330</name>
</gene>
<organism evidence="2 3">
    <name type="scientific">Aquitalea aquatica</name>
    <dbReference type="NCBI Taxonomy" id="3044273"/>
    <lineage>
        <taxon>Bacteria</taxon>
        <taxon>Pseudomonadati</taxon>
        <taxon>Pseudomonadota</taxon>
        <taxon>Betaproteobacteria</taxon>
        <taxon>Neisseriales</taxon>
        <taxon>Chromobacteriaceae</taxon>
        <taxon>Aquitalea</taxon>
    </lineage>
</organism>